<dbReference type="AlphaFoldDB" id="A0A840X399"/>
<dbReference type="Gene3D" id="3.30.1360.120">
    <property type="entry name" value="Probable tRNA modification gtpase trme, domain 1"/>
    <property type="match status" value="1"/>
</dbReference>
<accession>A0A840X399</accession>
<proteinExistence type="predicted"/>
<dbReference type="EMBL" id="JACIJS010000003">
    <property type="protein sequence ID" value="MBB5515147.1"/>
    <property type="molecule type" value="Genomic_DNA"/>
</dbReference>
<reference evidence="1 2" key="1">
    <citation type="submission" date="2020-08" db="EMBL/GenBank/DDBJ databases">
        <title>Genomic Encyclopedia of Type Strains, Phase IV (KMG-IV): sequencing the most valuable type-strain genomes for metagenomic binning, comparative biology and taxonomic classification.</title>
        <authorList>
            <person name="Goeker M."/>
        </authorList>
    </citation>
    <scope>NUCLEOTIDE SEQUENCE [LARGE SCALE GENOMIC DNA]</scope>
    <source>
        <strain evidence="1 2">DSM 103377</strain>
    </source>
</reference>
<dbReference type="Proteomes" id="UP000553766">
    <property type="component" value="Unassembled WGS sequence"/>
</dbReference>
<sequence length="182" mass="19125">MADILRAQSPFSGRLPVTAGPFKAVEVIPGSVMSVAPYRGQQAAVSKALSHHGLRFPDAGEAVEAAHAAALWTGLDECFVISDAPLPLNLDGIAAVTDQTDGWGWLRLTGAGWQEVMARLCPVDPALMVPGRALRSEVGHMMAIVYGVTDGVIVCVMRSFAGTMAHDISVALTSVAAQKEME</sequence>
<dbReference type="GO" id="GO:0008115">
    <property type="term" value="F:sarcosine oxidase activity"/>
    <property type="evidence" value="ECO:0007669"/>
    <property type="project" value="UniProtKB-EC"/>
</dbReference>
<gene>
    <name evidence="1" type="ORF">FHS89_001157</name>
</gene>
<dbReference type="EC" id="1.5.3.1" evidence="1"/>
<comment type="caution">
    <text evidence="1">The sequence shown here is derived from an EMBL/GenBank/DDBJ whole genome shotgun (WGS) entry which is preliminary data.</text>
</comment>
<keyword evidence="1" id="KW-0560">Oxidoreductase</keyword>
<name>A0A840X399_9RHOB</name>
<organism evidence="1 2">
    <name type="scientific">Rubricella aquisinus</name>
    <dbReference type="NCBI Taxonomy" id="2028108"/>
    <lineage>
        <taxon>Bacteria</taxon>
        <taxon>Pseudomonadati</taxon>
        <taxon>Pseudomonadota</taxon>
        <taxon>Alphaproteobacteria</taxon>
        <taxon>Rhodobacterales</taxon>
        <taxon>Paracoccaceae</taxon>
        <taxon>Rubricella</taxon>
    </lineage>
</organism>
<evidence type="ECO:0000313" key="1">
    <source>
        <dbReference type="EMBL" id="MBB5515147.1"/>
    </source>
</evidence>
<dbReference type="RefSeq" id="WP_184009463.1">
    <property type="nucleotide sequence ID" value="NZ_JACIJS010000003.1"/>
</dbReference>
<evidence type="ECO:0000313" key="2">
    <source>
        <dbReference type="Proteomes" id="UP000553766"/>
    </source>
</evidence>
<protein>
    <submittedName>
        <fullName evidence="1">Sarcosine oxidase subunit gamma</fullName>
        <ecNumber evidence="1">1.5.3.1</ecNumber>
    </submittedName>
</protein>
<dbReference type="InterPro" id="IPR027266">
    <property type="entry name" value="TrmE/GcvT-like"/>
</dbReference>
<keyword evidence="2" id="KW-1185">Reference proteome</keyword>